<evidence type="ECO:0000313" key="1">
    <source>
        <dbReference type="EMBL" id="AFM20385.1"/>
    </source>
</evidence>
<dbReference type="HOGENOM" id="CLU_3082019_0_0_11"/>
<keyword evidence="1" id="KW-0614">Plasmid</keyword>
<gene>
    <name evidence="1" type="ordered locus">Mycch_5754</name>
</gene>
<dbReference type="Proteomes" id="UP000006057">
    <property type="component" value="Plasmid pMYCCH.01"/>
</dbReference>
<dbReference type="PATRIC" id="fig|710421.3.peg.5737"/>
<organism evidence="1 2">
    <name type="scientific">Mycolicibacterium chubuense (strain NBB4)</name>
    <name type="common">Mycobacterium chubuense</name>
    <dbReference type="NCBI Taxonomy" id="710421"/>
    <lineage>
        <taxon>Bacteria</taxon>
        <taxon>Bacillati</taxon>
        <taxon>Actinomycetota</taxon>
        <taxon>Actinomycetes</taxon>
        <taxon>Mycobacteriales</taxon>
        <taxon>Mycobacteriaceae</taxon>
        <taxon>Mycolicibacterium</taxon>
    </lineage>
</organism>
<proteinExistence type="predicted"/>
<dbReference type="RefSeq" id="WP_014805657.1">
    <property type="nucleotide sequence ID" value="NC_018022.1"/>
</dbReference>
<reference evidence="1 2" key="1">
    <citation type="submission" date="2012-06" db="EMBL/GenBank/DDBJ databases">
        <title>Complete sequence of plasmid 1 of Mycobacterium chubuense NBB4.</title>
        <authorList>
            <consortium name="US DOE Joint Genome Institute"/>
            <person name="Lucas S."/>
            <person name="Han J."/>
            <person name="Lapidus A."/>
            <person name="Cheng J.-F."/>
            <person name="Goodwin L."/>
            <person name="Pitluck S."/>
            <person name="Peters L."/>
            <person name="Mikhailova N."/>
            <person name="Teshima H."/>
            <person name="Detter J.C."/>
            <person name="Han C."/>
            <person name="Tapia R."/>
            <person name="Land M."/>
            <person name="Hauser L."/>
            <person name="Kyrpides N."/>
            <person name="Ivanova N."/>
            <person name="Pagani I."/>
            <person name="Mattes T."/>
            <person name="Holmes A."/>
            <person name="Rutledge P."/>
            <person name="Paulsen I."/>
            <person name="Coleman N."/>
            <person name="Woyke T."/>
        </authorList>
    </citation>
    <scope>NUCLEOTIDE SEQUENCE [LARGE SCALE GENOMIC DNA]</scope>
    <source>
        <strain evidence="1 2">NBB4</strain>
        <plasmid evidence="1 2">pMYCCH.01</plasmid>
    </source>
</reference>
<geneLocation type="plasmid" evidence="1 2">
    <name>pMYCCH.01</name>
</geneLocation>
<protein>
    <submittedName>
        <fullName evidence="1">Uncharacterized protein</fullName>
    </submittedName>
</protein>
<dbReference type="OrthoDB" id="9897349at2"/>
<dbReference type="EMBL" id="CP003054">
    <property type="protein sequence ID" value="AFM20385.1"/>
    <property type="molecule type" value="Genomic_DNA"/>
</dbReference>
<dbReference type="AlphaFoldDB" id="I4BSX8"/>
<name>I4BSX8_MYCCN</name>
<keyword evidence="2" id="KW-1185">Reference proteome</keyword>
<dbReference type="KEGG" id="mcb:Mycch_5754"/>
<sequence>MNRFANAQSVSDIIDQLAADAVVGDRAGIEQRQQIAAEAKERLVELGMANFS</sequence>
<accession>I4BSX8</accession>
<evidence type="ECO:0000313" key="2">
    <source>
        <dbReference type="Proteomes" id="UP000006057"/>
    </source>
</evidence>